<dbReference type="PANTHER" id="PTHR33064:SF37">
    <property type="entry name" value="RIBONUCLEASE H"/>
    <property type="match status" value="1"/>
</dbReference>
<sequence>MHWLSDCPKASDAEKVALRLKLREASKARGSRVKRLKRLMPVASRTVTINGVLELPCCPDSGSDHTVISRSHWDLLIAADPDVQQTLLDTPVQCLTFGSHPVVAKTQALLHVLIHTAAGPVEPAEAVPCLVVDMDDDEFIIGRDLLATLGIDVDRQLEQLATHCDDETSGDPFSLEADEPPAERQAATDDEVRAAVEVLIERALQNGFPPDKVDKLRLIVFAYDVWRLELRDDPPARVPPLEVRLKEGAQPSKCKPRKYPPHIRQFLREFNQQLVDLGLVYENPTSRWASPVLPVKKSQELMDLRQTTDYREINSVTEVMAAVMPILSL</sequence>
<keyword evidence="3" id="KW-1185">Reference proteome</keyword>
<organism evidence="2 3">
    <name type="scientific">Phytophthora rubi</name>
    <dbReference type="NCBI Taxonomy" id="129364"/>
    <lineage>
        <taxon>Eukaryota</taxon>
        <taxon>Sar</taxon>
        <taxon>Stramenopiles</taxon>
        <taxon>Oomycota</taxon>
        <taxon>Peronosporomycetes</taxon>
        <taxon>Peronosporales</taxon>
        <taxon>Peronosporaceae</taxon>
        <taxon>Phytophthora</taxon>
    </lineage>
</organism>
<reference evidence="2 3" key="1">
    <citation type="submission" date="2018-08" db="EMBL/GenBank/DDBJ databases">
        <title>Genomic investigation of the strawberry pathogen Phytophthora fragariae indicates pathogenicity is determined by transcriptional variation in three key races.</title>
        <authorList>
            <person name="Adams T.M."/>
            <person name="Armitage A.D."/>
            <person name="Sobczyk M.K."/>
            <person name="Bates H.J."/>
            <person name="Dunwell J.M."/>
            <person name="Nellist C.F."/>
            <person name="Harrison R.J."/>
        </authorList>
    </citation>
    <scope>NUCLEOTIDE SEQUENCE [LARGE SCALE GENOMIC DNA]</scope>
    <source>
        <strain evidence="2 3">SCRP333</strain>
    </source>
</reference>
<accession>A0A6A4F1P8</accession>
<proteinExistence type="predicted"/>
<evidence type="ECO:0000313" key="3">
    <source>
        <dbReference type="Proteomes" id="UP000434957"/>
    </source>
</evidence>
<dbReference type="Gene3D" id="2.40.70.10">
    <property type="entry name" value="Acid Proteases"/>
    <property type="match status" value="1"/>
</dbReference>
<protein>
    <recommendedName>
        <fullName evidence="4">Reverse transcriptase/retrotransposon-derived protein RNase H-like domain-containing protein</fullName>
    </recommendedName>
</protein>
<dbReference type="SUPFAM" id="SSF50630">
    <property type="entry name" value="Acid proteases"/>
    <property type="match status" value="1"/>
</dbReference>
<dbReference type="SUPFAM" id="SSF56672">
    <property type="entry name" value="DNA/RNA polymerases"/>
    <property type="match status" value="1"/>
</dbReference>
<dbReference type="EMBL" id="QXFT01001038">
    <property type="protein sequence ID" value="KAE9331027.1"/>
    <property type="molecule type" value="Genomic_DNA"/>
</dbReference>
<name>A0A6A4F1P8_9STRA</name>
<dbReference type="AlphaFoldDB" id="A0A6A4F1P8"/>
<evidence type="ECO:0000256" key="1">
    <source>
        <dbReference type="SAM" id="MobiDB-lite"/>
    </source>
</evidence>
<dbReference type="InterPro" id="IPR043502">
    <property type="entry name" value="DNA/RNA_pol_sf"/>
</dbReference>
<feature type="non-terminal residue" evidence="2">
    <location>
        <position position="329"/>
    </location>
</feature>
<evidence type="ECO:0000313" key="2">
    <source>
        <dbReference type="EMBL" id="KAE9331027.1"/>
    </source>
</evidence>
<dbReference type="Gene3D" id="3.10.10.10">
    <property type="entry name" value="HIV Type 1 Reverse Transcriptase, subunit A, domain 1"/>
    <property type="match status" value="1"/>
</dbReference>
<dbReference type="InterPro" id="IPR021109">
    <property type="entry name" value="Peptidase_aspartic_dom_sf"/>
</dbReference>
<dbReference type="PANTHER" id="PTHR33064">
    <property type="entry name" value="POL PROTEIN"/>
    <property type="match status" value="1"/>
</dbReference>
<comment type="caution">
    <text evidence="2">The sequence shown here is derived from an EMBL/GenBank/DDBJ whole genome shotgun (WGS) entry which is preliminary data.</text>
</comment>
<dbReference type="InterPro" id="IPR051320">
    <property type="entry name" value="Viral_Replic_Matur_Polypro"/>
</dbReference>
<evidence type="ECO:0008006" key="4">
    <source>
        <dbReference type="Google" id="ProtNLM"/>
    </source>
</evidence>
<gene>
    <name evidence="2" type="ORF">PR003_g15173</name>
</gene>
<feature type="region of interest" description="Disordered" evidence="1">
    <location>
        <begin position="164"/>
        <end position="188"/>
    </location>
</feature>
<dbReference type="Proteomes" id="UP000434957">
    <property type="component" value="Unassembled WGS sequence"/>
</dbReference>